<dbReference type="EMBL" id="JAWRVE010000107">
    <property type="protein sequence ID" value="KAL1858171.1"/>
    <property type="molecule type" value="Genomic_DNA"/>
</dbReference>
<sequence length="520" mass="57084">MSVSIPSLENPLAQPKLMSAFRRFGRYDDFKPLSPSTSSIGSKSIGKINIDCQFLFKKSKWGTLEGLPGGIMCLNLNFGPPSGCRVSNATVTITLDEEDPCLRPYTSGRPRQVLHPSRIPVEITEWYGPQTVGGEKKSADHTSTTKAIPEANILGYGVGGVGHERSKNFKKEARWSFNGQLLRGKRTSVYKSLRWDLNENELEGQSFHNPKLRTAFAFEHSGQPFLMKVEIEGKLEKWHHQVKSKLKFDGAREGKVVTLVDFEDHRKFSRGLDRIASGLPWAMEMENLEQIPIEIPDLIRGTTFQQIPAGTPRPLGPPVEPPVVDQAAEDGQQLLGNSRGRPMLQSPNGARPMAGWTTGMRHDERPLPGVEDYRSIIVALSHRPVQHPLGDDPSYIGASNTSTLVNADDATEELSRSQGASAPGTAQTNLAENSQRQIEIVSPQVDRDAMLRILSIPGMLTILQFLASIMGVWGSGTSNDGIKIADAIIQGGARPQDATLRSGAKVESRKARVEEDPEES</sequence>
<organism evidence="2 3">
    <name type="scientific">Diaporthe australafricana</name>
    <dbReference type="NCBI Taxonomy" id="127596"/>
    <lineage>
        <taxon>Eukaryota</taxon>
        <taxon>Fungi</taxon>
        <taxon>Dikarya</taxon>
        <taxon>Ascomycota</taxon>
        <taxon>Pezizomycotina</taxon>
        <taxon>Sordariomycetes</taxon>
        <taxon>Sordariomycetidae</taxon>
        <taxon>Diaporthales</taxon>
        <taxon>Diaporthaceae</taxon>
        <taxon>Diaporthe</taxon>
    </lineage>
</organism>
<evidence type="ECO:0000256" key="1">
    <source>
        <dbReference type="SAM" id="MobiDB-lite"/>
    </source>
</evidence>
<comment type="caution">
    <text evidence="2">The sequence shown here is derived from an EMBL/GenBank/DDBJ whole genome shotgun (WGS) entry which is preliminary data.</text>
</comment>
<feature type="compositionally biased region" description="Basic and acidic residues" evidence="1">
    <location>
        <begin position="504"/>
        <end position="514"/>
    </location>
</feature>
<proteinExistence type="predicted"/>
<name>A0ABR3WBZ8_9PEZI</name>
<protein>
    <submittedName>
        <fullName evidence="2">Uncharacterized protein</fullName>
    </submittedName>
</protein>
<feature type="compositionally biased region" description="Polar residues" evidence="1">
    <location>
        <begin position="416"/>
        <end position="431"/>
    </location>
</feature>
<gene>
    <name evidence="2" type="ORF">Daus18300_010053</name>
</gene>
<reference evidence="2 3" key="1">
    <citation type="journal article" date="2024" name="IMA Fungus">
        <title>IMA Genome - F19 : A genome assembly and annotation guide to empower mycologists, including annotated draft genome sequences of Ceratocystis pirilliformis, Diaporthe australafricana, Fusarium ophioides, Paecilomyces lecythidis, and Sporothrix stenoceras.</title>
        <authorList>
            <person name="Aylward J."/>
            <person name="Wilson A.M."/>
            <person name="Visagie C.M."/>
            <person name="Spraker J."/>
            <person name="Barnes I."/>
            <person name="Buitendag C."/>
            <person name="Ceriani C."/>
            <person name="Del Mar Angel L."/>
            <person name="du Plessis D."/>
            <person name="Fuchs T."/>
            <person name="Gasser K."/>
            <person name="Kramer D."/>
            <person name="Li W."/>
            <person name="Munsamy K."/>
            <person name="Piso A."/>
            <person name="Price J.L."/>
            <person name="Sonnekus B."/>
            <person name="Thomas C."/>
            <person name="van der Nest A."/>
            <person name="van Dijk A."/>
            <person name="van Heerden A."/>
            <person name="van Vuuren N."/>
            <person name="Yilmaz N."/>
            <person name="Duong T.A."/>
            <person name="van der Merwe N.A."/>
            <person name="Wingfield M.J."/>
            <person name="Wingfield B.D."/>
        </authorList>
    </citation>
    <scope>NUCLEOTIDE SEQUENCE [LARGE SCALE GENOMIC DNA]</scope>
    <source>
        <strain evidence="2 3">CMW 18300</strain>
    </source>
</reference>
<feature type="region of interest" description="Disordered" evidence="1">
    <location>
        <begin position="409"/>
        <end position="431"/>
    </location>
</feature>
<feature type="region of interest" description="Disordered" evidence="1">
    <location>
        <begin position="337"/>
        <end position="356"/>
    </location>
</feature>
<accession>A0ABR3WBZ8</accession>
<keyword evidence="3" id="KW-1185">Reference proteome</keyword>
<dbReference type="Proteomes" id="UP001583177">
    <property type="component" value="Unassembled WGS sequence"/>
</dbReference>
<feature type="region of interest" description="Disordered" evidence="1">
    <location>
        <begin position="493"/>
        <end position="520"/>
    </location>
</feature>
<evidence type="ECO:0000313" key="3">
    <source>
        <dbReference type="Proteomes" id="UP001583177"/>
    </source>
</evidence>
<evidence type="ECO:0000313" key="2">
    <source>
        <dbReference type="EMBL" id="KAL1858171.1"/>
    </source>
</evidence>